<evidence type="ECO:0000256" key="2">
    <source>
        <dbReference type="ARBA" id="ARBA00023125"/>
    </source>
</evidence>
<dbReference type="InterPro" id="IPR019887">
    <property type="entry name" value="Tscrpt_reg_AsnC/Lrp_C"/>
</dbReference>
<keyword evidence="3" id="KW-0804">Transcription</keyword>
<dbReference type="Gene3D" id="3.30.70.920">
    <property type="match status" value="1"/>
</dbReference>
<feature type="domain" description="HTH asnC-type" evidence="4">
    <location>
        <begin position="1"/>
        <end position="62"/>
    </location>
</feature>
<sequence length="155" mass="16992">MDKIDWKILTELEGDGRLSFADLSERVGLSKSPCWSRVRDLEADGVISGYHARISPAALGLAVQCYADVRIKFDGHAAFEAAALAHPAIIECHTTAGDSDYLLRIYARSVEHLDELLRNDLSKLPGVHRLSTTVCLKTIKQHAPLTPWASEGARA</sequence>
<dbReference type="InterPro" id="IPR019885">
    <property type="entry name" value="Tscrpt_reg_HTH_AsnC-type_CS"/>
</dbReference>
<keyword evidence="1" id="KW-0805">Transcription regulation</keyword>
<dbReference type="Proteomes" id="UP001500738">
    <property type="component" value="Unassembled WGS sequence"/>
</dbReference>
<organism evidence="5 6">
    <name type="scientific">Sphingopyxis soli</name>
    <dbReference type="NCBI Taxonomy" id="592051"/>
    <lineage>
        <taxon>Bacteria</taxon>
        <taxon>Pseudomonadati</taxon>
        <taxon>Pseudomonadota</taxon>
        <taxon>Alphaproteobacteria</taxon>
        <taxon>Sphingomonadales</taxon>
        <taxon>Sphingomonadaceae</taxon>
        <taxon>Sphingopyxis</taxon>
    </lineage>
</organism>
<dbReference type="SUPFAM" id="SSF46785">
    <property type="entry name" value="Winged helix' DNA-binding domain"/>
    <property type="match status" value="1"/>
</dbReference>
<dbReference type="Pfam" id="PF01037">
    <property type="entry name" value="AsnC_trans_reg"/>
    <property type="match status" value="1"/>
</dbReference>
<dbReference type="InterPro" id="IPR036388">
    <property type="entry name" value="WH-like_DNA-bd_sf"/>
</dbReference>
<dbReference type="Gene3D" id="1.10.10.10">
    <property type="entry name" value="Winged helix-like DNA-binding domain superfamily/Winged helix DNA-binding domain"/>
    <property type="match status" value="1"/>
</dbReference>
<comment type="caution">
    <text evidence="5">The sequence shown here is derived from an EMBL/GenBank/DDBJ whole genome shotgun (WGS) entry which is preliminary data.</text>
</comment>
<proteinExistence type="predicted"/>
<dbReference type="InterPro" id="IPR011008">
    <property type="entry name" value="Dimeric_a/b-barrel"/>
</dbReference>
<dbReference type="InterPro" id="IPR036390">
    <property type="entry name" value="WH_DNA-bd_sf"/>
</dbReference>
<keyword evidence="2" id="KW-0238">DNA-binding</keyword>
<dbReference type="PROSITE" id="PS00519">
    <property type="entry name" value="HTH_ASNC_1"/>
    <property type="match status" value="1"/>
</dbReference>
<dbReference type="Pfam" id="PF13412">
    <property type="entry name" value="HTH_24"/>
    <property type="match status" value="1"/>
</dbReference>
<evidence type="ECO:0000256" key="3">
    <source>
        <dbReference type="ARBA" id="ARBA00023163"/>
    </source>
</evidence>
<dbReference type="InterPro" id="IPR019888">
    <property type="entry name" value="Tscrpt_reg_AsnC-like"/>
</dbReference>
<dbReference type="InterPro" id="IPR000485">
    <property type="entry name" value="AsnC-type_HTH_dom"/>
</dbReference>
<gene>
    <name evidence="5" type="ORF">GCM10009115_27030</name>
</gene>
<evidence type="ECO:0000313" key="5">
    <source>
        <dbReference type="EMBL" id="GAA0866047.1"/>
    </source>
</evidence>
<reference evidence="5 6" key="1">
    <citation type="journal article" date="2019" name="Int. J. Syst. Evol. Microbiol.">
        <title>The Global Catalogue of Microorganisms (GCM) 10K type strain sequencing project: providing services to taxonomists for standard genome sequencing and annotation.</title>
        <authorList>
            <consortium name="The Broad Institute Genomics Platform"/>
            <consortium name="The Broad Institute Genome Sequencing Center for Infectious Disease"/>
            <person name="Wu L."/>
            <person name="Ma J."/>
        </authorList>
    </citation>
    <scope>NUCLEOTIDE SEQUENCE [LARGE SCALE GENOMIC DNA]</scope>
    <source>
        <strain evidence="5 6">JCM 15910</strain>
    </source>
</reference>
<dbReference type="SMART" id="SM00344">
    <property type="entry name" value="HTH_ASNC"/>
    <property type="match status" value="1"/>
</dbReference>
<accession>A0ABN1M9P1</accession>
<dbReference type="CDD" id="cd00090">
    <property type="entry name" value="HTH_ARSR"/>
    <property type="match status" value="1"/>
</dbReference>
<dbReference type="InterPro" id="IPR011991">
    <property type="entry name" value="ArsR-like_HTH"/>
</dbReference>
<evidence type="ECO:0000256" key="1">
    <source>
        <dbReference type="ARBA" id="ARBA00023015"/>
    </source>
</evidence>
<dbReference type="PANTHER" id="PTHR30154:SF34">
    <property type="entry name" value="TRANSCRIPTIONAL REGULATOR AZLB"/>
    <property type="match status" value="1"/>
</dbReference>
<protein>
    <submittedName>
        <fullName evidence="5">Lrp/AsnC family transcriptional regulator</fullName>
    </submittedName>
</protein>
<dbReference type="RefSeq" id="WP_215356137.1">
    <property type="nucleotide sequence ID" value="NZ_BAAAFE010000009.1"/>
</dbReference>
<keyword evidence="6" id="KW-1185">Reference proteome</keyword>
<name>A0ABN1M9P1_9SPHN</name>
<evidence type="ECO:0000259" key="4">
    <source>
        <dbReference type="PROSITE" id="PS50956"/>
    </source>
</evidence>
<dbReference type="PROSITE" id="PS50956">
    <property type="entry name" value="HTH_ASNC_2"/>
    <property type="match status" value="1"/>
</dbReference>
<dbReference type="SUPFAM" id="SSF54909">
    <property type="entry name" value="Dimeric alpha+beta barrel"/>
    <property type="match status" value="1"/>
</dbReference>
<evidence type="ECO:0000313" key="6">
    <source>
        <dbReference type="Proteomes" id="UP001500738"/>
    </source>
</evidence>
<dbReference type="PANTHER" id="PTHR30154">
    <property type="entry name" value="LEUCINE-RESPONSIVE REGULATORY PROTEIN"/>
    <property type="match status" value="1"/>
</dbReference>
<dbReference type="PRINTS" id="PR00033">
    <property type="entry name" value="HTHASNC"/>
</dbReference>
<dbReference type="EMBL" id="BAAAFE010000009">
    <property type="protein sequence ID" value="GAA0866047.1"/>
    <property type="molecule type" value="Genomic_DNA"/>
</dbReference>